<dbReference type="Gene3D" id="3.40.710.10">
    <property type="entry name" value="DD-peptidase/beta-lactamase superfamily"/>
    <property type="match status" value="2"/>
</dbReference>
<dbReference type="InterPro" id="IPR052907">
    <property type="entry name" value="Beta-lactamase/esterase"/>
</dbReference>
<dbReference type="PANTHER" id="PTHR43319:SF3">
    <property type="entry name" value="BETA-LACTAMASE-RELATED DOMAIN-CONTAINING PROTEIN"/>
    <property type="match status" value="1"/>
</dbReference>
<feature type="region of interest" description="Disordered" evidence="1">
    <location>
        <begin position="38"/>
        <end position="78"/>
    </location>
</feature>
<proteinExistence type="predicted"/>
<evidence type="ECO:0000256" key="1">
    <source>
        <dbReference type="SAM" id="MobiDB-lite"/>
    </source>
</evidence>
<evidence type="ECO:0000313" key="3">
    <source>
        <dbReference type="EMBL" id="KAH7524235.1"/>
    </source>
</evidence>
<dbReference type="InterPro" id="IPR012338">
    <property type="entry name" value="Beta-lactam/transpept-like"/>
</dbReference>
<accession>A0A978V8K0</accession>
<dbReference type="Pfam" id="PF00144">
    <property type="entry name" value="Beta-lactamase"/>
    <property type="match status" value="1"/>
</dbReference>
<dbReference type="PANTHER" id="PTHR43319">
    <property type="entry name" value="BETA-LACTAMASE-RELATED"/>
    <property type="match status" value="1"/>
</dbReference>
<name>A0A978V8K0_ZIZJJ</name>
<gene>
    <name evidence="3" type="ORF">FEM48_Zijuj06G0097700</name>
</gene>
<comment type="caution">
    <text evidence="3">The sequence shown here is derived from an EMBL/GenBank/DDBJ whole genome shotgun (WGS) entry which is preliminary data.</text>
</comment>
<dbReference type="EMBL" id="JAEACU010000006">
    <property type="protein sequence ID" value="KAH7524235.1"/>
    <property type="molecule type" value="Genomic_DNA"/>
</dbReference>
<sequence length="610" mass="65851">MGSGKLIKPVHIPQIATTLAGVFNLLNFRRAIMPAANGHCSAQNSPKKQQDSKQNQEDVESGNHSGGNTSGDSFTKLIENDMNPSSNYGGKIFRNSRIHDAFLGVGVYEDLAKPHGRFGLGFGRCISKEGSCIGFGHPGMGGSTGYCDIQDRFAISVTLNKLSSGALTASIICFVCSELNIPVAEEYSRFIKTGPDAKLKVKGAMADDGWIYDTHIRSDVEAKLRHFLVGLQNNILGIQICAYKDGEVIIDTAAGLLGEYDPRPVQPDTLFPVFSATKGITSGMLHWLVDNGKMKLDENIANIWPEFGSNGKDLMKVYHVLNHTSGLHIAGADLLNENQQLLSQWDGCLNRIATSVPETEPGQLWSLAESVDNGNYKAGFYGSTPGVESRLATLRLDTDSLNMFSEMSSQPNLPSTLQPVNTPQIAKTLTALFNILNFRRAIIPACYGHCSARALARYYAALVNGGVGPPPHSSSSKTPLVEVIVVVTSAIIEMTPVTNPSSNGGDKIFRNSRIHDAFLGVGQYGNLVKSDGKYGLGFKRYTSKEGSLVGFGHSGMGGSTGLCEIKNRFAVAVTLNKLSFTSLTSNIIQLVCSELNIPIREGSWEHQRKN</sequence>
<protein>
    <recommendedName>
        <fullName evidence="2">Beta-lactamase-related domain-containing protein</fullName>
    </recommendedName>
</protein>
<evidence type="ECO:0000259" key="2">
    <source>
        <dbReference type="Pfam" id="PF00144"/>
    </source>
</evidence>
<dbReference type="AlphaFoldDB" id="A0A978V8K0"/>
<evidence type="ECO:0000313" key="4">
    <source>
        <dbReference type="Proteomes" id="UP000813462"/>
    </source>
</evidence>
<dbReference type="InterPro" id="IPR001466">
    <property type="entry name" value="Beta-lactam-related"/>
</dbReference>
<dbReference type="SUPFAM" id="SSF56601">
    <property type="entry name" value="beta-lactamase/transpeptidase-like"/>
    <property type="match status" value="1"/>
</dbReference>
<dbReference type="Proteomes" id="UP000813462">
    <property type="component" value="Unassembled WGS sequence"/>
</dbReference>
<feature type="domain" description="Beta-lactamase-related" evidence="2">
    <location>
        <begin position="229"/>
        <end position="365"/>
    </location>
</feature>
<organism evidence="3 4">
    <name type="scientific">Ziziphus jujuba var. spinosa</name>
    <dbReference type="NCBI Taxonomy" id="714518"/>
    <lineage>
        <taxon>Eukaryota</taxon>
        <taxon>Viridiplantae</taxon>
        <taxon>Streptophyta</taxon>
        <taxon>Embryophyta</taxon>
        <taxon>Tracheophyta</taxon>
        <taxon>Spermatophyta</taxon>
        <taxon>Magnoliopsida</taxon>
        <taxon>eudicotyledons</taxon>
        <taxon>Gunneridae</taxon>
        <taxon>Pentapetalae</taxon>
        <taxon>rosids</taxon>
        <taxon>fabids</taxon>
        <taxon>Rosales</taxon>
        <taxon>Rhamnaceae</taxon>
        <taxon>Paliureae</taxon>
        <taxon>Ziziphus</taxon>
    </lineage>
</organism>
<reference evidence="3" key="1">
    <citation type="journal article" date="2021" name="Front. Plant Sci.">
        <title>Chromosome-Scale Genome Assembly for Chinese Sour Jujube and Insights Into Its Genome Evolution and Domestication Signature.</title>
        <authorList>
            <person name="Shen L.-Y."/>
            <person name="Luo H."/>
            <person name="Wang X.-L."/>
            <person name="Wang X.-M."/>
            <person name="Qiu X.-J."/>
            <person name="Liu H."/>
            <person name="Zhou S.-S."/>
            <person name="Jia K.-H."/>
            <person name="Nie S."/>
            <person name="Bao Y.-T."/>
            <person name="Zhang R.-G."/>
            <person name="Yun Q.-Z."/>
            <person name="Chai Y.-H."/>
            <person name="Lu J.-Y."/>
            <person name="Li Y."/>
            <person name="Zhao S.-W."/>
            <person name="Mao J.-F."/>
            <person name="Jia S.-G."/>
            <person name="Mao Y.-M."/>
        </authorList>
    </citation>
    <scope>NUCLEOTIDE SEQUENCE</scope>
    <source>
        <strain evidence="3">AT0</strain>
        <tissue evidence="3">Leaf</tissue>
    </source>
</reference>